<dbReference type="GO" id="GO:0016491">
    <property type="term" value="F:oxidoreductase activity"/>
    <property type="evidence" value="ECO:0007669"/>
    <property type="project" value="UniProtKB-KW"/>
</dbReference>
<feature type="transmembrane region" description="Helical" evidence="8">
    <location>
        <begin position="414"/>
        <end position="435"/>
    </location>
</feature>
<dbReference type="EMBL" id="CP007453">
    <property type="protein sequence ID" value="AHM57827.1"/>
    <property type="molecule type" value="Genomic_DNA"/>
</dbReference>
<evidence type="ECO:0000256" key="8">
    <source>
        <dbReference type="SAM" id="Phobius"/>
    </source>
</evidence>
<dbReference type="eggNOG" id="COG0651">
    <property type="taxonomic scope" value="Bacteria"/>
</dbReference>
<geneLocation type="plasmid" evidence="10 11">
    <name>EAL2_808p</name>
</geneLocation>
<feature type="transmembrane region" description="Helical" evidence="8">
    <location>
        <begin position="250"/>
        <end position="270"/>
    </location>
</feature>
<dbReference type="GO" id="GO:0005886">
    <property type="term" value="C:plasma membrane"/>
    <property type="evidence" value="ECO:0007669"/>
    <property type="project" value="UniProtKB-SubCell"/>
</dbReference>
<feature type="transmembrane region" description="Helical" evidence="8">
    <location>
        <begin position="316"/>
        <end position="343"/>
    </location>
</feature>
<dbReference type="AlphaFoldDB" id="W8TNU1"/>
<feature type="transmembrane region" description="Helical" evidence="8">
    <location>
        <begin position="461"/>
        <end position="481"/>
    </location>
</feature>
<evidence type="ECO:0000256" key="3">
    <source>
        <dbReference type="ARBA" id="ARBA00022475"/>
    </source>
</evidence>
<comment type="subcellular location">
    <subcellularLocation>
        <location evidence="1">Cell membrane</location>
        <topology evidence="1">Multi-pass membrane protein</topology>
    </subcellularLocation>
    <subcellularLocation>
        <location evidence="7">Membrane</location>
        <topology evidence="7">Multi-pass membrane protein</topology>
    </subcellularLocation>
</comment>
<evidence type="ECO:0000256" key="5">
    <source>
        <dbReference type="ARBA" id="ARBA00022989"/>
    </source>
</evidence>
<evidence type="ECO:0000256" key="4">
    <source>
        <dbReference type="ARBA" id="ARBA00022692"/>
    </source>
</evidence>
<protein>
    <submittedName>
        <fullName evidence="10">NADH-quinone oxidoreductase subunit N</fullName>
        <ecNumber evidence="10">1.6.5.11</ecNumber>
    </submittedName>
</protein>
<keyword evidence="6 8" id="KW-0472">Membrane</keyword>
<accession>W8TNU1</accession>
<evidence type="ECO:0000256" key="1">
    <source>
        <dbReference type="ARBA" id="ARBA00004651"/>
    </source>
</evidence>
<dbReference type="PANTHER" id="PTHR42703:SF1">
    <property type="entry name" value="NA(+)_H(+) ANTIPORTER SUBUNIT D1"/>
    <property type="match status" value="1"/>
</dbReference>
<keyword evidence="5 8" id="KW-1133">Transmembrane helix</keyword>
<feature type="transmembrane region" description="Helical" evidence="8">
    <location>
        <begin position="81"/>
        <end position="101"/>
    </location>
</feature>
<dbReference type="KEGG" id="eac:EAL2_808p03220"/>
<evidence type="ECO:0000256" key="6">
    <source>
        <dbReference type="ARBA" id="ARBA00023136"/>
    </source>
</evidence>
<feature type="transmembrane region" description="Helical" evidence="8">
    <location>
        <begin position="282"/>
        <end position="304"/>
    </location>
</feature>
<organism evidence="10 11">
    <name type="scientific">Peptoclostridium acidaminophilum DSM 3953</name>
    <dbReference type="NCBI Taxonomy" id="1286171"/>
    <lineage>
        <taxon>Bacteria</taxon>
        <taxon>Bacillati</taxon>
        <taxon>Bacillota</taxon>
        <taxon>Clostridia</taxon>
        <taxon>Peptostreptococcales</taxon>
        <taxon>Peptoclostridiaceae</taxon>
        <taxon>Peptoclostridium</taxon>
    </lineage>
</organism>
<dbReference type="Pfam" id="PF00361">
    <property type="entry name" value="Proton_antipo_M"/>
    <property type="match status" value="1"/>
</dbReference>
<feature type="transmembrane region" description="Helical" evidence="8">
    <location>
        <begin position="213"/>
        <end position="238"/>
    </location>
</feature>
<evidence type="ECO:0000256" key="7">
    <source>
        <dbReference type="RuleBase" id="RU000320"/>
    </source>
</evidence>
<keyword evidence="10" id="KW-0614">Plasmid</keyword>
<name>W8TNU1_PEPAC</name>
<feature type="transmembrane region" description="Helical" evidence="8">
    <location>
        <begin position="12"/>
        <end position="27"/>
    </location>
</feature>
<dbReference type="PANTHER" id="PTHR42703">
    <property type="entry name" value="NADH DEHYDROGENASE"/>
    <property type="match status" value="1"/>
</dbReference>
<evidence type="ECO:0000256" key="2">
    <source>
        <dbReference type="ARBA" id="ARBA00005346"/>
    </source>
</evidence>
<evidence type="ECO:0000313" key="11">
    <source>
        <dbReference type="Proteomes" id="UP000019591"/>
    </source>
</evidence>
<proteinExistence type="inferred from homology"/>
<gene>
    <name evidence="10" type="primary">nuoN1</name>
    <name evidence="10" type="ORF">EAL2_808p03220</name>
</gene>
<dbReference type="EC" id="1.6.5.11" evidence="10"/>
<dbReference type="HOGENOM" id="CLU_007100_9_5_9"/>
<feature type="transmembrane region" description="Helical" evidence="8">
    <location>
        <begin position="113"/>
        <end position="133"/>
    </location>
</feature>
<feature type="transmembrane region" description="Helical" evidence="8">
    <location>
        <begin position="169"/>
        <end position="188"/>
    </location>
</feature>
<comment type="similarity">
    <text evidence="2">Belongs to the CPA3 antiporters (TC 2.A.63) subunit D family.</text>
</comment>
<dbReference type="OrthoDB" id="1745654at2"/>
<dbReference type="InterPro" id="IPR001750">
    <property type="entry name" value="ND/Mrp_TM"/>
</dbReference>
<feature type="domain" description="NADH:quinone oxidoreductase/Mrp antiporter transmembrane" evidence="9">
    <location>
        <begin position="134"/>
        <end position="429"/>
    </location>
</feature>
<feature type="transmembrane region" description="Helical" evidence="8">
    <location>
        <begin position="382"/>
        <end position="402"/>
    </location>
</feature>
<sequence length="497" mass="53275">MDMEYCKSFPVFALLMPLMISFAMPLIKSNRAIKKLSAASSGASMTLCALTLKYVVVHGAYKYKMGHFEAPLGIEFKVGPFEAIMALTFTVVTFLVVMNSLSRIEEEIGNRNVQIYFVLVNIFYASLVGMVFTNDIFNSFVFIEVSTLAACGMIAANGKGQSIVAAIKYLVYSSIGSGLVLMGMAFLYSVTGNLNIDFINSEMAAAWLEYENVVLISMALFVFGLGIKGAIFPLHVWMPDAYAFANHTSSALIAGIGAKAIVVLLVKVLYSMYGAGIVAQSGLLNVFVVLGVSGMIMGSIFAIFQSDIKRMLAYSSVAQMGYIFLGIGMGNVLGLAAAMFHAIGHSVTKASLFLSAANLTEAEGKERIDELEAVGGRRPVSLGIYTVGALSMAGIPLLPGFISKWNLSIASIEAGRNMVLAAIIISSLLNCIYYLPVAIKGYFKKNEVAGIGIELCRHDKAALGILPLALLSFAIIGIGILSGEIMDAFRLEFSKLM</sequence>
<evidence type="ECO:0000259" key="9">
    <source>
        <dbReference type="Pfam" id="PF00361"/>
    </source>
</evidence>
<keyword evidence="4 7" id="KW-0812">Transmembrane</keyword>
<dbReference type="PRINTS" id="PR01434">
    <property type="entry name" value="NADHDHGNASE5"/>
</dbReference>
<dbReference type="RefSeq" id="WP_025436693.1">
    <property type="nucleotide sequence ID" value="NZ_CP007453.1"/>
</dbReference>
<evidence type="ECO:0000313" key="10">
    <source>
        <dbReference type="EMBL" id="AHM57827.1"/>
    </source>
</evidence>
<keyword evidence="10" id="KW-0560">Oxidoreductase</keyword>
<dbReference type="PATRIC" id="fig|1286171.3.peg.2498"/>
<reference evidence="10 11" key="1">
    <citation type="journal article" date="2014" name="Genome Announc.">
        <title>Complete Genome Sequence of Amino Acid-Utilizing Eubacterium acidaminophilum al-2 (DSM 3953).</title>
        <authorList>
            <person name="Poehlein A."/>
            <person name="Andreesen J.R."/>
            <person name="Daniel R."/>
        </authorList>
    </citation>
    <scope>NUCLEOTIDE SEQUENCE [LARGE SCALE GENOMIC DNA]</scope>
    <source>
        <strain evidence="10 11">DSM 3953</strain>
        <plasmid evidence="11">Plasmid EAL2_808p</plasmid>
    </source>
</reference>
<dbReference type="Proteomes" id="UP000019591">
    <property type="component" value="Plasmid EAL2_808p"/>
</dbReference>
<feature type="transmembrane region" description="Helical" evidence="8">
    <location>
        <begin position="39"/>
        <end position="61"/>
    </location>
</feature>
<keyword evidence="11" id="KW-1185">Reference proteome</keyword>
<dbReference type="InterPro" id="IPR050586">
    <property type="entry name" value="CPA3_Na-H_Antiporter_D"/>
</dbReference>
<keyword evidence="3" id="KW-1003">Cell membrane</keyword>